<dbReference type="RefSeq" id="WP_364207906.1">
    <property type="nucleotide sequence ID" value="NZ_JBCGDC010000161.1"/>
</dbReference>
<name>A0ABV5D0A3_9ACTN</name>
<dbReference type="Proteomes" id="UP001582793">
    <property type="component" value="Unassembled WGS sequence"/>
</dbReference>
<dbReference type="EMBL" id="JBCGDC010000161">
    <property type="protein sequence ID" value="MFB6397692.1"/>
    <property type="molecule type" value="Genomic_DNA"/>
</dbReference>
<gene>
    <name evidence="1" type="ORF">AAFH96_32060</name>
</gene>
<reference evidence="1 2" key="1">
    <citation type="submission" date="2024-04" db="EMBL/GenBank/DDBJ databases">
        <title>Polymorphospora sp. isolated from Baiyangdian Lake in Xiong'an New Area.</title>
        <authorList>
            <person name="Zhang X."/>
            <person name="Liu J."/>
        </authorList>
    </citation>
    <scope>NUCLEOTIDE SEQUENCE [LARGE SCALE GENOMIC DNA]</scope>
    <source>
        <strain evidence="1 2">2-325</strain>
    </source>
</reference>
<evidence type="ECO:0000313" key="1">
    <source>
        <dbReference type="EMBL" id="MFB6397692.1"/>
    </source>
</evidence>
<proteinExistence type="predicted"/>
<organism evidence="1 2">
    <name type="scientific">Polymorphospora lycopeni</name>
    <dbReference type="NCBI Taxonomy" id="3140240"/>
    <lineage>
        <taxon>Bacteria</taxon>
        <taxon>Bacillati</taxon>
        <taxon>Actinomycetota</taxon>
        <taxon>Actinomycetes</taxon>
        <taxon>Micromonosporales</taxon>
        <taxon>Micromonosporaceae</taxon>
        <taxon>Polymorphospora</taxon>
    </lineage>
</organism>
<sequence length="119" mass="12971">MTGIQRNFQHDTDVLIRQVDNHLAVLRTADAGDLGLAERLAASLRDLVVSTTRASAADRAWVRAAVHYFVLRREGRHRGRSIRSLTADQRVINEIALALGRPDLVVDGVTPLAGPARAA</sequence>
<protein>
    <submittedName>
        <fullName evidence="1">Uncharacterized protein</fullName>
    </submittedName>
</protein>
<evidence type="ECO:0000313" key="2">
    <source>
        <dbReference type="Proteomes" id="UP001582793"/>
    </source>
</evidence>
<accession>A0ABV5D0A3</accession>
<keyword evidence="2" id="KW-1185">Reference proteome</keyword>
<comment type="caution">
    <text evidence="1">The sequence shown here is derived from an EMBL/GenBank/DDBJ whole genome shotgun (WGS) entry which is preliminary data.</text>
</comment>